<dbReference type="EMBL" id="CP014323">
    <property type="protein sequence ID" value="AMJ99771.1"/>
    <property type="molecule type" value="Genomic_DNA"/>
</dbReference>
<evidence type="ECO:0000313" key="2">
    <source>
        <dbReference type="EMBL" id="AMJ99771.1"/>
    </source>
</evidence>
<name>A0A126Q3G8_ALTMA</name>
<dbReference type="InterPro" id="IPR028974">
    <property type="entry name" value="TSP_type-3_rpt"/>
</dbReference>
<evidence type="ECO:0008006" key="4">
    <source>
        <dbReference type="Google" id="ProtNLM"/>
    </source>
</evidence>
<evidence type="ECO:0000313" key="3">
    <source>
        <dbReference type="Proteomes" id="UP000063991"/>
    </source>
</evidence>
<dbReference type="AlphaFoldDB" id="A0A126Q3G8"/>
<reference evidence="2 3" key="1">
    <citation type="submission" date="2015-12" db="EMBL/GenBank/DDBJ databases">
        <authorList>
            <person name="Shamseldin A."/>
            <person name="Moawad H."/>
            <person name="Abd El-Rahim W.M."/>
            <person name="Sadowsky M.J."/>
        </authorList>
    </citation>
    <scope>NUCLEOTIDE SEQUENCE [LARGE SCALE GENOMIC DNA]</scope>
    <source>
        <strain evidence="2 3">D7</strain>
    </source>
</reference>
<dbReference type="RefSeq" id="WP_061095955.1">
    <property type="nucleotide sequence ID" value="NZ_CP014323.1"/>
</dbReference>
<dbReference type="InterPro" id="IPR028994">
    <property type="entry name" value="Integrin_alpha_N"/>
</dbReference>
<protein>
    <recommendedName>
        <fullName evidence="4">VCBS repeat-containing protein</fullName>
    </recommendedName>
</protein>
<dbReference type="SUPFAM" id="SSF103647">
    <property type="entry name" value="TSP type-3 repeat"/>
    <property type="match status" value="1"/>
</dbReference>
<proteinExistence type="predicted"/>
<sequence>MKKRYIAVSIALCFSGSAAASDLDWSIGNWDLANWQDGGNSDYLDTDGDAVLNIRDDDDDNDGYADNIDAFPLDPNDWEDSDNDGLGDNYELSVGLNPNDEDSDGDGIVDGEDPFPSTPEVPKTIRYAMTISDISTDGVSDLVVIYEDGDGVVSASIYDKVNDELINSFVFPNTYKSFTAHILDDTNGNGSQEIGLFGVIEAPGSNAGQTSKLIVKDTKTAATTSTFNWAGNWHNPTFTPLADLTGDGIAEVAMQGEFYDGDRPQMLVRDGISGDLIRRYAYPSFMYNPKYIQLNDMNGDDIPEVGMIGVIKRNNKVQVRVIDGSDDRNKLPSYNFGDDWAEYQWLSLPDIDFDGIDDVGLYGRRLSSSRIQLFTKSGADRAGSLGIYSWPSDMAGHKPLIINDINFDGVKDFAVGGLREGANRYQFIIKDGTDRGTTLANLGWPVTVETPNFYEVNDVDGDSVLDFALAGSRMSDGKFEVSVKNLDNLKIDDFVTDTDWLDAPTVMPSPDLNGDGLADIVVYGYDKLGESVLEILSTGQ</sequence>
<dbReference type="OrthoDB" id="6335213at2"/>
<dbReference type="Proteomes" id="UP000063991">
    <property type="component" value="Chromosome"/>
</dbReference>
<dbReference type="SUPFAM" id="SSF69318">
    <property type="entry name" value="Integrin alpha N-terminal domain"/>
    <property type="match status" value="1"/>
</dbReference>
<accession>A0A126Q3G8</accession>
<dbReference type="Gene3D" id="4.10.1080.10">
    <property type="entry name" value="TSP type-3 repeat"/>
    <property type="match status" value="1"/>
</dbReference>
<gene>
    <name evidence="2" type="ORF">AVL55_17385</name>
</gene>
<keyword evidence="1" id="KW-0732">Signal</keyword>
<organism evidence="2 3">
    <name type="scientific">Alteromonas macleodii</name>
    <name type="common">Pseudoalteromonas macleodii</name>
    <dbReference type="NCBI Taxonomy" id="28108"/>
    <lineage>
        <taxon>Bacteria</taxon>
        <taxon>Pseudomonadati</taxon>
        <taxon>Pseudomonadota</taxon>
        <taxon>Gammaproteobacteria</taxon>
        <taxon>Alteromonadales</taxon>
        <taxon>Alteromonadaceae</taxon>
        <taxon>Alteromonas/Salinimonas group</taxon>
        <taxon>Alteromonas</taxon>
    </lineage>
</organism>
<feature type="signal peptide" evidence="1">
    <location>
        <begin position="1"/>
        <end position="20"/>
    </location>
</feature>
<dbReference type="GO" id="GO:0005509">
    <property type="term" value="F:calcium ion binding"/>
    <property type="evidence" value="ECO:0007669"/>
    <property type="project" value="InterPro"/>
</dbReference>
<evidence type="ECO:0000256" key="1">
    <source>
        <dbReference type="SAM" id="SignalP"/>
    </source>
</evidence>
<feature type="chain" id="PRO_5007272598" description="VCBS repeat-containing protein" evidence="1">
    <location>
        <begin position="21"/>
        <end position="540"/>
    </location>
</feature>